<dbReference type="EMBL" id="BKCJ010000877">
    <property type="protein sequence ID" value="GEU37018.1"/>
    <property type="molecule type" value="Genomic_DNA"/>
</dbReference>
<dbReference type="AlphaFoldDB" id="A0A6L2JJ63"/>
<feature type="region of interest" description="Disordered" evidence="1">
    <location>
        <begin position="19"/>
        <end position="52"/>
    </location>
</feature>
<sequence length="99" mass="11597">MERIDSFVDFRTELVEESAKKDEAVTAQESSSKRTRDEIDQERSKKQKVEDDKESEELKQCLEIILDDGDDVTIDTTPLSVKTPIVDYWIYKEGKKNYF</sequence>
<comment type="caution">
    <text evidence="2">The sequence shown here is derived from an EMBL/GenBank/DDBJ whole genome shotgun (WGS) entry which is preliminary data.</text>
</comment>
<reference evidence="2" key="1">
    <citation type="journal article" date="2019" name="Sci. Rep.">
        <title>Draft genome of Tanacetum cinerariifolium, the natural source of mosquito coil.</title>
        <authorList>
            <person name="Yamashiro T."/>
            <person name="Shiraishi A."/>
            <person name="Satake H."/>
            <person name="Nakayama K."/>
        </authorList>
    </citation>
    <scope>NUCLEOTIDE SEQUENCE</scope>
</reference>
<evidence type="ECO:0000313" key="2">
    <source>
        <dbReference type="EMBL" id="GEU37018.1"/>
    </source>
</evidence>
<proteinExistence type="predicted"/>
<feature type="compositionally biased region" description="Basic and acidic residues" evidence="1">
    <location>
        <begin position="31"/>
        <end position="52"/>
    </location>
</feature>
<accession>A0A6L2JJ63</accession>
<evidence type="ECO:0000256" key="1">
    <source>
        <dbReference type="SAM" id="MobiDB-lite"/>
    </source>
</evidence>
<organism evidence="2">
    <name type="scientific">Tanacetum cinerariifolium</name>
    <name type="common">Dalmatian daisy</name>
    <name type="synonym">Chrysanthemum cinerariifolium</name>
    <dbReference type="NCBI Taxonomy" id="118510"/>
    <lineage>
        <taxon>Eukaryota</taxon>
        <taxon>Viridiplantae</taxon>
        <taxon>Streptophyta</taxon>
        <taxon>Embryophyta</taxon>
        <taxon>Tracheophyta</taxon>
        <taxon>Spermatophyta</taxon>
        <taxon>Magnoliopsida</taxon>
        <taxon>eudicotyledons</taxon>
        <taxon>Gunneridae</taxon>
        <taxon>Pentapetalae</taxon>
        <taxon>asterids</taxon>
        <taxon>campanulids</taxon>
        <taxon>Asterales</taxon>
        <taxon>Asteraceae</taxon>
        <taxon>Asteroideae</taxon>
        <taxon>Anthemideae</taxon>
        <taxon>Anthemidinae</taxon>
        <taxon>Tanacetum</taxon>
    </lineage>
</organism>
<protein>
    <submittedName>
        <fullName evidence="2">Uncharacterized protein</fullName>
    </submittedName>
</protein>
<name>A0A6L2JJ63_TANCI</name>
<gene>
    <name evidence="2" type="ORF">Tci_008996</name>
</gene>